<dbReference type="EMBL" id="CP015772">
    <property type="protein sequence ID" value="ANH79878.1"/>
    <property type="molecule type" value="Genomic_DNA"/>
</dbReference>
<evidence type="ECO:0000256" key="1">
    <source>
        <dbReference type="HAMAP-Rule" id="MF_00991"/>
    </source>
</evidence>
<organism evidence="4 5">
    <name type="scientific">Niabella ginsenosidivorans</name>
    <dbReference type="NCBI Taxonomy" id="1176587"/>
    <lineage>
        <taxon>Bacteria</taxon>
        <taxon>Pseudomonadati</taxon>
        <taxon>Bacteroidota</taxon>
        <taxon>Chitinophagia</taxon>
        <taxon>Chitinophagales</taxon>
        <taxon>Chitinophagaceae</taxon>
        <taxon>Niabella</taxon>
    </lineage>
</organism>
<evidence type="ECO:0000313" key="4">
    <source>
        <dbReference type="EMBL" id="ANH79878.1"/>
    </source>
</evidence>
<dbReference type="Pfam" id="PF01048">
    <property type="entry name" value="PNP_UDP_1"/>
    <property type="match status" value="1"/>
</dbReference>
<dbReference type="EC" id="3.2.2.26" evidence="1 2"/>
<evidence type="ECO:0000256" key="2">
    <source>
        <dbReference type="NCBIfam" id="TIGR03664"/>
    </source>
</evidence>
<dbReference type="Proteomes" id="UP000077667">
    <property type="component" value="Chromosome"/>
</dbReference>
<dbReference type="NCBIfam" id="TIGR03664">
    <property type="entry name" value="fut_nucase"/>
    <property type="match status" value="1"/>
</dbReference>
<dbReference type="OrthoDB" id="9788270at2"/>
<dbReference type="GO" id="GO:0008782">
    <property type="term" value="F:adenosylhomocysteine nucleosidase activity"/>
    <property type="evidence" value="ECO:0007669"/>
    <property type="project" value="TreeGrafter"/>
</dbReference>
<gene>
    <name evidence="1" type="primary">mqnB</name>
    <name evidence="4" type="ORF">A8C56_01805</name>
</gene>
<dbReference type="HAMAP" id="MF_00991">
    <property type="entry name" value="MqnB"/>
    <property type="match status" value="1"/>
</dbReference>
<comment type="pathway">
    <text evidence="1">Quinol/quinone metabolism; menaquinone biosynthesis.</text>
</comment>
<dbReference type="KEGG" id="nia:A8C56_01805"/>
<comment type="similarity">
    <text evidence="1">Belongs to the PNP/UDP phosphorylase family. Futalosine hydrolase subfamily.</text>
</comment>
<name>A0A1A9HWU0_9BACT</name>
<dbReference type="PANTHER" id="PTHR46832">
    <property type="entry name" value="5'-METHYLTHIOADENOSINE/S-ADENOSYLHOMOCYSTEINE NUCLEOSIDASE"/>
    <property type="match status" value="1"/>
</dbReference>
<comment type="function">
    <text evidence="1">Catalyzes the hydrolysis of futalosine (FL) to dehypoxanthine futalosine (DHFL) and hypoxanthine, a step in the biosynthesis of menaquinone (MK, vitamin K2).</text>
</comment>
<dbReference type="STRING" id="1176587.A8C56_01805"/>
<dbReference type="GO" id="GO:0008930">
    <property type="term" value="F:methylthioadenosine nucleosidase activity"/>
    <property type="evidence" value="ECO:0007669"/>
    <property type="project" value="TreeGrafter"/>
</dbReference>
<evidence type="ECO:0000259" key="3">
    <source>
        <dbReference type="Pfam" id="PF01048"/>
    </source>
</evidence>
<sequence>MDLLIVAATKLEIPSVIQFSKKQDHVDVLISGIGGVATSYALTKALAKKKYDLLIQAGIAGSFSKEMALGTTVVVGADCFGDLGVVENKERKSVFDLHLLPADKKPFSNGWLVNPHKRLLKATGLKTVRSVTVNEISTDKRSIAYFGTKLEAVTESMEGAAFHYVALQEKVPFLQIRSLSNRVGERNKARWQIKESVLDLNQTVLKLVHEIRNK</sequence>
<dbReference type="GO" id="GO:0009234">
    <property type="term" value="P:menaquinone biosynthetic process"/>
    <property type="evidence" value="ECO:0007669"/>
    <property type="project" value="UniProtKB-UniRule"/>
</dbReference>
<dbReference type="Gene3D" id="3.40.50.1580">
    <property type="entry name" value="Nucleoside phosphorylase domain"/>
    <property type="match status" value="1"/>
</dbReference>
<reference evidence="4 5" key="1">
    <citation type="submission" date="2016-05" db="EMBL/GenBank/DDBJ databases">
        <title>Niabella ginsenosidivorans BS26 whole genome sequencing.</title>
        <authorList>
            <person name="Im W.T."/>
            <person name="Siddiqi M.Z."/>
        </authorList>
    </citation>
    <scope>NUCLEOTIDE SEQUENCE [LARGE SCALE GENOMIC DNA]</scope>
    <source>
        <strain evidence="4 5">BS26</strain>
    </source>
</reference>
<dbReference type="AlphaFoldDB" id="A0A1A9HWU0"/>
<dbReference type="PANTHER" id="PTHR46832:SF2">
    <property type="entry name" value="FUTALOSINE HYDROLASE"/>
    <property type="match status" value="1"/>
</dbReference>
<dbReference type="GO" id="GO:0009116">
    <property type="term" value="P:nucleoside metabolic process"/>
    <property type="evidence" value="ECO:0007669"/>
    <property type="project" value="InterPro"/>
</dbReference>
<comment type="catalytic activity">
    <reaction evidence="1">
        <text>futalosine + H2O = dehypoxanthine futalosine + hypoxanthine</text>
        <dbReference type="Rhea" id="RHEA:25904"/>
        <dbReference type="ChEBI" id="CHEBI:15377"/>
        <dbReference type="ChEBI" id="CHEBI:17368"/>
        <dbReference type="ChEBI" id="CHEBI:58863"/>
        <dbReference type="ChEBI" id="CHEBI:58864"/>
        <dbReference type="EC" id="3.2.2.26"/>
    </reaction>
</comment>
<keyword evidence="1" id="KW-0474">Menaquinone biosynthesis</keyword>
<dbReference type="GO" id="GO:0019284">
    <property type="term" value="P:L-methionine salvage from S-adenosylmethionine"/>
    <property type="evidence" value="ECO:0007669"/>
    <property type="project" value="TreeGrafter"/>
</dbReference>
<dbReference type="UniPathway" id="UPA00079"/>
<protein>
    <recommendedName>
        <fullName evidence="1 2">Futalosine hydrolase</fullName>
        <shortName evidence="1">FL hydrolase</shortName>
        <ecNumber evidence="1 2">3.2.2.26</ecNumber>
    </recommendedName>
    <alternativeName>
        <fullName evidence="1">Futalosine nucleosidase</fullName>
    </alternativeName>
    <alternativeName>
        <fullName evidence="1">Menaquinone biosynthetic enzyme MqnB</fullName>
    </alternativeName>
</protein>
<dbReference type="InterPro" id="IPR000845">
    <property type="entry name" value="Nucleoside_phosphorylase_d"/>
</dbReference>
<dbReference type="RefSeq" id="WP_067751254.1">
    <property type="nucleotide sequence ID" value="NZ_CP015772.1"/>
</dbReference>
<evidence type="ECO:0000313" key="5">
    <source>
        <dbReference type="Proteomes" id="UP000077667"/>
    </source>
</evidence>
<dbReference type="GO" id="GO:0005829">
    <property type="term" value="C:cytosol"/>
    <property type="evidence" value="ECO:0007669"/>
    <property type="project" value="TreeGrafter"/>
</dbReference>
<keyword evidence="5" id="KW-1185">Reference proteome</keyword>
<feature type="domain" description="Nucleoside phosphorylase" evidence="3">
    <location>
        <begin position="23"/>
        <end position="197"/>
    </location>
</feature>
<accession>A0A1A9HWU0</accession>
<proteinExistence type="inferred from homology"/>
<keyword evidence="1 4" id="KW-0378">Hydrolase</keyword>
<dbReference type="InterPro" id="IPR035994">
    <property type="entry name" value="Nucleoside_phosphorylase_sf"/>
</dbReference>
<dbReference type="InterPro" id="IPR019963">
    <property type="entry name" value="FL_hydrolase_MqnB"/>
</dbReference>
<dbReference type="SUPFAM" id="SSF53167">
    <property type="entry name" value="Purine and uridine phosphorylases"/>
    <property type="match status" value="1"/>
</dbReference>